<protein>
    <submittedName>
        <fullName evidence="1">Uncharacterized protein</fullName>
    </submittedName>
</protein>
<keyword evidence="2" id="KW-1185">Reference proteome</keyword>
<accession>A0A8S1TFW5</accession>
<proteinExistence type="predicted"/>
<comment type="caution">
    <text evidence="1">The sequence shown here is derived from an EMBL/GenBank/DDBJ whole genome shotgun (WGS) entry which is preliminary data.</text>
</comment>
<dbReference type="AlphaFoldDB" id="A0A8S1TFW5"/>
<evidence type="ECO:0000313" key="1">
    <source>
        <dbReference type="EMBL" id="CAD8150106.1"/>
    </source>
</evidence>
<dbReference type="Proteomes" id="UP000689195">
    <property type="component" value="Unassembled WGS sequence"/>
</dbReference>
<dbReference type="EMBL" id="CAJJDO010000020">
    <property type="protein sequence ID" value="CAD8150106.1"/>
    <property type="molecule type" value="Genomic_DNA"/>
</dbReference>
<reference evidence="1" key="1">
    <citation type="submission" date="2021-01" db="EMBL/GenBank/DDBJ databases">
        <authorList>
            <consortium name="Genoscope - CEA"/>
            <person name="William W."/>
        </authorList>
    </citation>
    <scope>NUCLEOTIDE SEQUENCE</scope>
</reference>
<organism evidence="1 2">
    <name type="scientific">Paramecium pentaurelia</name>
    <dbReference type="NCBI Taxonomy" id="43138"/>
    <lineage>
        <taxon>Eukaryota</taxon>
        <taxon>Sar</taxon>
        <taxon>Alveolata</taxon>
        <taxon>Ciliophora</taxon>
        <taxon>Intramacronucleata</taxon>
        <taxon>Oligohymenophorea</taxon>
        <taxon>Peniculida</taxon>
        <taxon>Parameciidae</taxon>
        <taxon>Paramecium</taxon>
    </lineage>
</organism>
<name>A0A8S1TFW5_9CILI</name>
<gene>
    <name evidence="1" type="ORF">PPENT_87.1.T0200093</name>
</gene>
<dbReference type="OrthoDB" id="308051at2759"/>
<sequence length="236" mass="27939">MFKFCQNLKNYFSSSFLPYNPKGYTDISQYIKYHESIKRKLQTFDVSDNQFIFAYNNFLNSIQDNDFNQYAHEVCDKKLANQFIEGLSKIQKKQLTFEKVINDNVQEQIYYTDSNVFIYVDRNISLYDHLSPNTKGENPKLTALISEGKELLNCYSIGAFIKSKLSIKISGCENEPENFHHVRFLVLKDSKELKSLYQTLKSLLIFNEKEIYFGNNPTWKILDIDRCMEKQYPEYF</sequence>
<evidence type="ECO:0000313" key="2">
    <source>
        <dbReference type="Proteomes" id="UP000689195"/>
    </source>
</evidence>